<organism evidence="1 2">
    <name type="scientific">Panicum hallii var. hallii</name>
    <dbReference type="NCBI Taxonomy" id="1504633"/>
    <lineage>
        <taxon>Eukaryota</taxon>
        <taxon>Viridiplantae</taxon>
        <taxon>Streptophyta</taxon>
        <taxon>Embryophyta</taxon>
        <taxon>Tracheophyta</taxon>
        <taxon>Spermatophyta</taxon>
        <taxon>Magnoliopsida</taxon>
        <taxon>Liliopsida</taxon>
        <taxon>Poales</taxon>
        <taxon>Poaceae</taxon>
        <taxon>PACMAD clade</taxon>
        <taxon>Panicoideae</taxon>
        <taxon>Panicodae</taxon>
        <taxon>Paniceae</taxon>
        <taxon>Panicinae</taxon>
        <taxon>Panicum</taxon>
        <taxon>Panicum sect. Panicum</taxon>
    </lineage>
</organism>
<reference evidence="1 2" key="1">
    <citation type="submission" date="2018-04" db="EMBL/GenBank/DDBJ databases">
        <title>WGS assembly of Panicum hallii var. hallii HAL2.</title>
        <authorList>
            <person name="Lovell J."/>
            <person name="Jenkins J."/>
            <person name="Lowry D."/>
            <person name="Mamidi S."/>
            <person name="Sreedasyam A."/>
            <person name="Weng X."/>
            <person name="Barry K."/>
            <person name="Bonette J."/>
            <person name="Campitelli B."/>
            <person name="Daum C."/>
            <person name="Gordon S."/>
            <person name="Gould B."/>
            <person name="Lipzen A."/>
            <person name="MacQueen A."/>
            <person name="Palacio-Mejia J."/>
            <person name="Plott C."/>
            <person name="Shakirov E."/>
            <person name="Shu S."/>
            <person name="Yoshinaga Y."/>
            <person name="Zane M."/>
            <person name="Rokhsar D."/>
            <person name="Grimwood J."/>
            <person name="Schmutz J."/>
            <person name="Juenger T."/>
        </authorList>
    </citation>
    <scope>NUCLEOTIDE SEQUENCE [LARGE SCALE GENOMIC DNA]</scope>
    <source>
        <strain evidence="2">cv. HAL2</strain>
    </source>
</reference>
<dbReference type="Gramene" id="PUZ62666">
    <property type="protein sequence ID" value="PUZ62666"/>
    <property type="gene ID" value="GQ55_3G004300"/>
</dbReference>
<evidence type="ECO:0000313" key="2">
    <source>
        <dbReference type="Proteomes" id="UP000244336"/>
    </source>
</evidence>
<dbReference type="EMBL" id="CM009751">
    <property type="protein sequence ID" value="PUZ62666.1"/>
    <property type="molecule type" value="Genomic_DNA"/>
</dbReference>
<proteinExistence type="predicted"/>
<name>A0A2T7E4A8_9POAL</name>
<sequence>MCLFRLLSLHALQPRLVKCRKLTEIASSLYTVAFFQLALAASFPLADELQTAPPKCYSSVVLVPCRLHKTRTRSLIQYVVPCMQHPPTISDFILVCRCKL</sequence>
<accession>A0A2T7E4A8</accession>
<dbReference type="Proteomes" id="UP000244336">
    <property type="component" value="Chromosome 3"/>
</dbReference>
<keyword evidence="2" id="KW-1185">Reference proteome</keyword>
<evidence type="ECO:0000313" key="1">
    <source>
        <dbReference type="EMBL" id="PUZ62666.1"/>
    </source>
</evidence>
<protein>
    <submittedName>
        <fullName evidence="1">Uncharacterized protein</fullName>
    </submittedName>
</protein>
<gene>
    <name evidence="1" type="ORF">GQ55_3G004300</name>
</gene>
<dbReference type="AlphaFoldDB" id="A0A2T7E4A8"/>